<evidence type="ECO:0000256" key="1">
    <source>
        <dbReference type="PROSITE-ProRule" id="PRU00135"/>
    </source>
</evidence>
<dbReference type="OMA" id="ENHYGRI"/>
<evidence type="ECO:0000313" key="3">
    <source>
        <dbReference type="Ensembl" id="ENSSTUP00000012299.1"/>
    </source>
</evidence>
<dbReference type="SUPFAM" id="SSF48366">
    <property type="entry name" value="Ras GEF"/>
    <property type="match status" value="1"/>
</dbReference>
<dbReference type="InterPro" id="IPR023578">
    <property type="entry name" value="Ras_GEF_dom_sf"/>
</dbReference>
<dbReference type="InterPro" id="IPR000651">
    <property type="entry name" value="Ras-like_Gua-exchang_fac_N"/>
</dbReference>
<feature type="domain" description="N-terminal Ras-GEF" evidence="2">
    <location>
        <begin position="47"/>
        <end position="142"/>
    </location>
</feature>
<evidence type="ECO:0000259" key="2">
    <source>
        <dbReference type="PROSITE" id="PS50212"/>
    </source>
</evidence>
<evidence type="ECO:0000313" key="4">
    <source>
        <dbReference type="Proteomes" id="UP000472277"/>
    </source>
</evidence>
<dbReference type="Ensembl" id="ENSSTUT00000013035.1">
    <property type="protein sequence ID" value="ENSSTUP00000012299.1"/>
    <property type="gene ID" value="ENSSTUG00000005820.1"/>
</dbReference>
<reference evidence="3" key="1">
    <citation type="submission" date="2025-08" db="UniProtKB">
        <authorList>
            <consortium name="Ensembl"/>
        </authorList>
    </citation>
    <scope>IDENTIFICATION</scope>
</reference>
<keyword evidence="1" id="KW-0344">Guanine-nucleotide releasing factor</keyword>
<reference evidence="3" key="2">
    <citation type="submission" date="2025-09" db="UniProtKB">
        <authorList>
            <consortium name="Ensembl"/>
        </authorList>
    </citation>
    <scope>IDENTIFICATION</scope>
</reference>
<proteinExistence type="predicted"/>
<dbReference type="AlphaFoldDB" id="A0A673WJZ1"/>
<dbReference type="Proteomes" id="UP000472277">
    <property type="component" value="Chromosome 32"/>
</dbReference>
<dbReference type="GeneTree" id="ENSGT00940000165438"/>
<dbReference type="PROSITE" id="PS50212">
    <property type="entry name" value="RASGEF_NTER"/>
    <property type="match status" value="1"/>
</dbReference>
<dbReference type="Gene3D" id="1.20.870.10">
    <property type="entry name" value="Son of sevenless (SoS) protein Chain: S domain 1"/>
    <property type="match status" value="1"/>
</dbReference>
<dbReference type="Pfam" id="PF00618">
    <property type="entry name" value="RasGEF_N"/>
    <property type="match status" value="1"/>
</dbReference>
<dbReference type="CDD" id="cd06224">
    <property type="entry name" value="REM"/>
    <property type="match status" value="1"/>
</dbReference>
<protein>
    <recommendedName>
        <fullName evidence="2">N-terminal Ras-GEF domain-containing protein</fullName>
    </recommendedName>
</protein>
<keyword evidence="4" id="KW-1185">Reference proteome</keyword>
<name>A0A673WJZ1_SALTR</name>
<dbReference type="GO" id="GO:0005085">
    <property type="term" value="F:guanyl-nucleotide exchange factor activity"/>
    <property type="evidence" value="ECO:0007669"/>
    <property type="project" value="UniProtKB-KW"/>
</dbReference>
<accession>A0A673WJZ1</accession>
<sequence>SKLQEWGEEFEEGALYGITLRREPVQIPASPTEARPCIAFVQYRTCKVRRLKAATLNRLVSHLLDPCCQEPDYRRIFLSTYQTFTTTSALIELLFQRWAMSLSYKECDQQDSHVLDESDTLPNCSHRDNGASDVYNSECHRR</sequence>
<organism evidence="3 4">
    <name type="scientific">Salmo trutta</name>
    <name type="common">Brown trout</name>
    <dbReference type="NCBI Taxonomy" id="8032"/>
    <lineage>
        <taxon>Eukaryota</taxon>
        <taxon>Metazoa</taxon>
        <taxon>Chordata</taxon>
        <taxon>Craniata</taxon>
        <taxon>Vertebrata</taxon>
        <taxon>Euteleostomi</taxon>
        <taxon>Actinopterygii</taxon>
        <taxon>Neopterygii</taxon>
        <taxon>Teleostei</taxon>
        <taxon>Protacanthopterygii</taxon>
        <taxon>Salmoniformes</taxon>
        <taxon>Salmonidae</taxon>
        <taxon>Salmoninae</taxon>
        <taxon>Salmo</taxon>
    </lineage>
</organism>
<dbReference type="InParanoid" id="A0A673WJZ1"/>